<accession>A0AA51GG48</accession>
<evidence type="ECO:0000313" key="2">
    <source>
        <dbReference type="EMBL" id="WMI30403.1"/>
    </source>
</evidence>
<dbReference type="Proteomes" id="UP001238843">
    <property type="component" value="Chromosome"/>
</dbReference>
<name>A0AA51GG48_9BACT</name>
<gene>
    <name evidence="2" type="ORF">QTO32_00560</name>
</gene>
<keyword evidence="2" id="KW-0328">Glycosyltransferase</keyword>
<dbReference type="Pfam" id="PF00534">
    <property type="entry name" value="Glycos_transf_1"/>
    <property type="match status" value="1"/>
</dbReference>
<dbReference type="EMBL" id="CP128385">
    <property type="protein sequence ID" value="WMI30403.1"/>
    <property type="molecule type" value="Genomic_DNA"/>
</dbReference>
<dbReference type="InterPro" id="IPR001296">
    <property type="entry name" value="Glyco_trans_1"/>
</dbReference>
<feature type="domain" description="Glycosyl transferase family 1" evidence="1">
    <location>
        <begin position="216"/>
        <end position="376"/>
    </location>
</feature>
<reference evidence="2" key="1">
    <citation type="journal article" date="2021" name="Front. Microbiol.">
        <title>Genome Analysis of a Verrucomicrobial Endosymbiont With a Tiny Genome Discovered in an Antarctic Lake.</title>
        <authorList>
            <person name="Williams T.J."/>
            <person name="Allen M.A."/>
            <person name="Ivanova N."/>
            <person name="Huntemann M."/>
            <person name="Haque S."/>
            <person name="Hancock A.M."/>
            <person name="Brazendale S."/>
            <person name="Cavicchioli R."/>
        </authorList>
    </citation>
    <scope>NUCLEOTIDE SEQUENCE</scope>
    <source>
        <strain evidence="2">MAG_Ga0307966_1000010</strain>
    </source>
</reference>
<sequence>MFIYIFTTYPLYSETFLQREQFILDFFNKKRFLVSLWGGGGVWNKNTRINVFKLTGLFKLPFNLTFWICREGVALGNLFKNIKPFKITYLENLLENLLGFVFSILNAKILEKKNFKGVHAAWSSAPSTSALVLGLLLNKPCSSGAHAYDIFQNKGDFLIKLKSIRNVFIHTSTFEGVRKLYSEVFFHKKIKMIRRGLDKTPIRLSWVSINTTLNSPIRLLSVGRLVEKKDYNFQINLLYFLKELKVNFTYTLIGKGFLFKEICLKVKRLGLCKKVNVLNNLTFTKIKGFYTKSDVFLFSGKVAVSGDRDGLPNVVPEAIAFGLPTVVSYIGGLPEFLKSNLNGIIVSLKKFSLWKRKVLYLLKYNKLYNKLRRNGYFWVVKNFNAYRNTNKLITILENYFK</sequence>
<dbReference type="SUPFAM" id="SSF53756">
    <property type="entry name" value="UDP-Glycosyltransferase/glycogen phosphorylase"/>
    <property type="match status" value="1"/>
</dbReference>
<organism evidence="2">
    <name type="scientific">Candidatus Organicella extenuata</name>
    <dbReference type="NCBI Taxonomy" id="2841811"/>
    <lineage>
        <taxon>Bacteria</taxon>
        <taxon>Pseudomonadati</taxon>
        <taxon>Verrucomicrobiota</taxon>
        <taxon>Candidatus Organicella</taxon>
    </lineage>
</organism>
<dbReference type="CDD" id="cd03801">
    <property type="entry name" value="GT4_PimA-like"/>
    <property type="match status" value="1"/>
</dbReference>
<reference evidence="2" key="2">
    <citation type="submission" date="2023-06" db="EMBL/GenBank/DDBJ databases">
        <authorList>
            <person name="Williams T.J."/>
            <person name="Allen M.A."/>
            <person name="Ivanova N."/>
            <person name="Huntemann M."/>
            <person name="Haque S."/>
            <person name="Hancock A.M."/>
            <person name="Brazendale S."/>
            <person name="Cavicchioli R."/>
        </authorList>
    </citation>
    <scope>NUCLEOTIDE SEQUENCE</scope>
    <source>
        <strain evidence="2">MAG_Ga0307966_1000010</strain>
    </source>
</reference>
<dbReference type="AlphaFoldDB" id="A0AA51GG48"/>
<proteinExistence type="predicted"/>
<keyword evidence="2" id="KW-0808">Transferase</keyword>
<protein>
    <submittedName>
        <fullName evidence="2">Glycosyltransferase family 4 protein</fullName>
        <ecNumber evidence="2">2.4.-.-</ecNumber>
    </submittedName>
</protein>
<evidence type="ECO:0000259" key="1">
    <source>
        <dbReference type="Pfam" id="PF00534"/>
    </source>
</evidence>
<dbReference type="Gene3D" id="3.40.50.2000">
    <property type="entry name" value="Glycogen Phosphorylase B"/>
    <property type="match status" value="2"/>
</dbReference>
<dbReference type="PANTHER" id="PTHR12526">
    <property type="entry name" value="GLYCOSYLTRANSFERASE"/>
    <property type="match status" value="1"/>
</dbReference>
<dbReference type="GO" id="GO:0016757">
    <property type="term" value="F:glycosyltransferase activity"/>
    <property type="evidence" value="ECO:0007669"/>
    <property type="project" value="UniProtKB-KW"/>
</dbReference>
<dbReference type="EC" id="2.4.-.-" evidence="2"/>